<dbReference type="EMBL" id="KV878205">
    <property type="protein sequence ID" value="OJI81775.1"/>
    <property type="molecule type" value="Genomic_DNA"/>
</dbReference>
<evidence type="ECO:0000313" key="3">
    <source>
        <dbReference type="Proteomes" id="UP000184304"/>
    </source>
</evidence>
<accession>A0A1L9MXV5</accession>
<organism evidence="2 3">
    <name type="scientific">Aspergillus tubingensis (strain CBS 134.48)</name>
    <dbReference type="NCBI Taxonomy" id="767770"/>
    <lineage>
        <taxon>Eukaryota</taxon>
        <taxon>Fungi</taxon>
        <taxon>Dikarya</taxon>
        <taxon>Ascomycota</taxon>
        <taxon>Pezizomycotina</taxon>
        <taxon>Eurotiomycetes</taxon>
        <taxon>Eurotiomycetidae</taxon>
        <taxon>Eurotiales</taxon>
        <taxon>Aspergillaceae</taxon>
        <taxon>Aspergillus</taxon>
        <taxon>Aspergillus subgen. Circumdati</taxon>
    </lineage>
</organism>
<dbReference type="AlphaFoldDB" id="A0A1L9MXV5"/>
<evidence type="ECO:0000313" key="2">
    <source>
        <dbReference type="EMBL" id="OJI81775.1"/>
    </source>
</evidence>
<protein>
    <submittedName>
        <fullName evidence="2">Uncharacterized protein</fullName>
    </submittedName>
</protein>
<keyword evidence="3" id="KW-1185">Reference proteome</keyword>
<name>A0A1L9MXV5_ASPTC</name>
<evidence type="ECO:0000256" key="1">
    <source>
        <dbReference type="SAM" id="MobiDB-lite"/>
    </source>
</evidence>
<gene>
    <name evidence="2" type="ORF">ASPTUDRAFT_733383</name>
</gene>
<feature type="compositionally biased region" description="Pro residues" evidence="1">
    <location>
        <begin position="39"/>
        <end position="48"/>
    </location>
</feature>
<sequence length="92" mass="9925">MGLEVEATKGRVSGDVSTVRGQHLLLLNLPSQLPSPSSSSPPPSPPPPPPLLLLLPLLLLPLPCLPTKRVYSQILYITYSLASPRQQQHSVE</sequence>
<feature type="compositionally biased region" description="Low complexity" evidence="1">
    <location>
        <begin position="29"/>
        <end position="38"/>
    </location>
</feature>
<reference evidence="3" key="1">
    <citation type="journal article" date="2017" name="Genome Biol.">
        <title>Comparative genomics reveals high biological diversity and specific adaptations in the industrially and medically important fungal genus Aspergillus.</title>
        <authorList>
            <person name="de Vries R.P."/>
            <person name="Riley R."/>
            <person name="Wiebenga A."/>
            <person name="Aguilar-Osorio G."/>
            <person name="Amillis S."/>
            <person name="Uchima C.A."/>
            <person name="Anderluh G."/>
            <person name="Asadollahi M."/>
            <person name="Askin M."/>
            <person name="Barry K."/>
            <person name="Battaglia E."/>
            <person name="Bayram O."/>
            <person name="Benocci T."/>
            <person name="Braus-Stromeyer S.A."/>
            <person name="Caldana C."/>
            <person name="Canovas D."/>
            <person name="Cerqueira G.C."/>
            <person name="Chen F."/>
            <person name="Chen W."/>
            <person name="Choi C."/>
            <person name="Clum A."/>
            <person name="Dos Santos R.A."/>
            <person name="Damasio A.R."/>
            <person name="Diallinas G."/>
            <person name="Emri T."/>
            <person name="Fekete E."/>
            <person name="Flipphi M."/>
            <person name="Freyberg S."/>
            <person name="Gallo A."/>
            <person name="Gournas C."/>
            <person name="Habgood R."/>
            <person name="Hainaut M."/>
            <person name="Harispe M.L."/>
            <person name="Henrissat B."/>
            <person name="Hilden K.S."/>
            <person name="Hope R."/>
            <person name="Hossain A."/>
            <person name="Karabika E."/>
            <person name="Karaffa L."/>
            <person name="Karanyi Z."/>
            <person name="Krasevec N."/>
            <person name="Kuo A."/>
            <person name="Kusch H."/>
            <person name="LaButti K."/>
            <person name="Lagendijk E.L."/>
            <person name="Lapidus A."/>
            <person name="Levasseur A."/>
            <person name="Lindquist E."/>
            <person name="Lipzen A."/>
            <person name="Logrieco A.F."/>
            <person name="MacCabe A."/>
            <person name="Maekelae M.R."/>
            <person name="Malavazi I."/>
            <person name="Melin P."/>
            <person name="Meyer V."/>
            <person name="Mielnichuk N."/>
            <person name="Miskei M."/>
            <person name="Molnar A.P."/>
            <person name="Mule G."/>
            <person name="Ngan C.Y."/>
            <person name="Orejas M."/>
            <person name="Orosz E."/>
            <person name="Ouedraogo J.P."/>
            <person name="Overkamp K.M."/>
            <person name="Park H.-S."/>
            <person name="Perrone G."/>
            <person name="Piumi F."/>
            <person name="Punt P.J."/>
            <person name="Ram A.F."/>
            <person name="Ramon A."/>
            <person name="Rauscher S."/>
            <person name="Record E."/>
            <person name="Riano-Pachon D.M."/>
            <person name="Robert V."/>
            <person name="Roehrig J."/>
            <person name="Ruller R."/>
            <person name="Salamov A."/>
            <person name="Salih N.S."/>
            <person name="Samson R.A."/>
            <person name="Sandor E."/>
            <person name="Sanguinetti M."/>
            <person name="Schuetze T."/>
            <person name="Sepcic K."/>
            <person name="Shelest E."/>
            <person name="Sherlock G."/>
            <person name="Sophianopoulou V."/>
            <person name="Squina F.M."/>
            <person name="Sun H."/>
            <person name="Susca A."/>
            <person name="Todd R.B."/>
            <person name="Tsang A."/>
            <person name="Unkles S.E."/>
            <person name="van de Wiele N."/>
            <person name="van Rossen-Uffink D."/>
            <person name="Oliveira J.V."/>
            <person name="Vesth T.C."/>
            <person name="Visser J."/>
            <person name="Yu J.-H."/>
            <person name="Zhou M."/>
            <person name="Andersen M.R."/>
            <person name="Archer D.B."/>
            <person name="Baker S.E."/>
            <person name="Benoit I."/>
            <person name="Brakhage A.A."/>
            <person name="Braus G.H."/>
            <person name="Fischer R."/>
            <person name="Frisvad J.C."/>
            <person name="Goldman G.H."/>
            <person name="Houbraken J."/>
            <person name="Oakley B."/>
            <person name="Pocsi I."/>
            <person name="Scazzocchio C."/>
            <person name="Seiboth B."/>
            <person name="vanKuyk P.A."/>
            <person name="Wortman J."/>
            <person name="Dyer P.S."/>
            <person name="Grigoriev I.V."/>
        </authorList>
    </citation>
    <scope>NUCLEOTIDE SEQUENCE [LARGE SCALE GENOMIC DNA]</scope>
    <source>
        <strain evidence="3">CBS 134.48</strain>
    </source>
</reference>
<dbReference type="Proteomes" id="UP000184304">
    <property type="component" value="Unassembled WGS sequence"/>
</dbReference>
<proteinExistence type="predicted"/>
<dbReference type="VEuPathDB" id="FungiDB:ASPTUDRAFT_733383"/>
<feature type="region of interest" description="Disordered" evidence="1">
    <location>
        <begin position="29"/>
        <end position="48"/>
    </location>
</feature>